<dbReference type="EMBL" id="LUCH01001089">
    <property type="protein sequence ID" value="KAF5403693.1"/>
    <property type="molecule type" value="Genomic_DNA"/>
</dbReference>
<feature type="region of interest" description="Disordered" evidence="1">
    <location>
        <begin position="901"/>
        <end position="936"/>
    </location>
</feature>
<feature type="region of interest" description="Disordered" evidence="1">
    <location>
        <begin position="458"/>
        <end position="498"/>
    </location>
</feature>
<sequence>MKMANDQLVYEQSSYFFRPHPVKSMNDLLKMKTVKTFYMEPIQKSRACRQNLRAWSASWQSHNHGDSPMNLTCERRSTTLCSGRRSAECPFSRSGDQANRSHSSVGALAHLCQDVSDHSDYTDGFPKRTTHECSAMCYKRHSQTPELTGGHQSVQEQSITTPRWLKNKRRSSLLEDDQCQMSRDASLRASNAAVETARKRALEKRNIKLLQMRSRRQVRQEQVQARKRALEAAEKERLDQLLKRRSRTNNYHMNIITGRIARPVNGFKNASFPVGPKRSNFNSFRSGRPSVAFGSSTPRDVCFTAPYTKFRQSMNSNNVFKAVGPIKHRVSTNMSASTRKEAYVQQNTKTKNECLSQASPGQKDTNSCSIHTEAVKERTIRTKERSRSLCYPRAANFKMYRLSFDACYQEAAKDLTPRGQIPNDCHLNKASQPKSSAVTESNATLSCSNSAFSISKSHPAKFENREKTRTNKISSTRSSRQTKLADQSTTKSHKVQRTVRTISQPSNVSSCTTIRTNSLKQGTTKHRSTLRPSHSAIHVLNKHSIHKEITTRNSVRASVRERSTVKMTEVPTRRSGVESTNVHDKTQTQLDIFEAPITCDENMDEIWSFNLESKILCQVASNLIEDTLHRATVTIGRDVLQATRGDVQDQYTNELASILNESINSATMDSCAKSPPLTIDTNTDTCRIGQYSTNDVDVCSNKAETSFGLREVLPVSLKPLTILNGQELTERKERKRRLELIMSRLRDIPKSDERLTDAPSCSDAILSTHLAEDIHLHQSADLREDPRKDPAFPAPFGLRTNAHLFSRSTTSQSTDALMISSPDKCIEHTADSGQLQTVNPEQSIAIRSDIVRMRLPPIPSFKVQPSNRANIVANLLASGRLNVRSRAATILLNLASGRSPVDGLRHENASNSNGEDSDGKSRTNSPSTDTQALSDSSTQCGSLLSFHSVC</sequence>
<feature type="compositionally biased region" description="Basic and acidic residues" evidence="1">
    <location>
        <begin position="460"/>
        <end position="469"/>
    </location>
</feature>
<keyword evidence="3" id="KW-1185">Reference proteome</keyword>
<evidence type="ECO:0000313" key="3">
    <source>
        <dbReference type="Proteomes" id="UP000748531"/>
    </source>
</evidence>
<name>A0A8J4TCN2_9TREM</name>
<evidence type="ECO:0000256" key="1">
    <source>
        <dbReference type="SAM" id="MobiDB-lite"/>
    </source>
</evidence>
<evidence type="ECO:0000313" key="2">
    <source>
        <dbReference type="EMBL" id="KAF5403693.1"/>
    </source>
</evidence>
<organism evidence="2 3">
    <name type="scientific">Paragonimus heterotremus</name>
    <dbReference type="NCBI Taxonomy" id="100268"/>
    <lineage>
        <taxon>Eukaryota</taxon>
        <taxon>Metazoa</taxon>
        <taxon>Spiralia</taxon>
        <taxon>Lophotrochozoa</taxon>
        <taxon>Platyhelminthes</taxon>
        <taxon>Trematoda</taxon>
        <taxon>Digenea</taxon>
        <taxon>Plagiorchiida</taxon>
        <taxon>Troglotremata</taxon>
        <taxon>Troglotrematidae</taxon>
        <taxon>Paragonimus</taxon>
    </lineage>
</organism>
<comment type="caution">
    <text evidence="2">The sequence shown here is derived from an EMBL/GenBank/DDBJ whole genome shotgun (WGS) entry which is preliminary data.</text>
</comment>
<feature type="compositionally biased region" description="Polar residues" evidence="1">
    <location>
        <begin position="922"/>
        <end position="936"/>
    </location>
</feature>
<accession>A0A8J4TCN2</accession>
<dbReference type="AlphaFoldDB" id="A0A8J4TCN2"/>
<dbReference type="Proteomes" id="UP000748531">
    <property type="component" value="Unassembled WGS sequence"/>
</dbReference>
<gene>
    <name evidence="2" type="ORF">PHET_02976</name>
</gene>
<proteinExistence type="predicted"/>
<reference evidence="2" key="1">
    <citation type="submission" date="2019-05" db="EMBL/GenBank/DDBJ databases">
        <title>Annotation for the trematode Paragonimus heterotremus.</title>
        <authorList>
            <person name="Choi Y.-J."/>
        </authorList>
    </citation>
    <scope>NUCLEOTIDE SEQUENCE</scope>
    <source>
        <strain evidence="2">LC</strain>
    </source>
</reference>
<dbReference type="OrthoDB" id="6257491at2759"/>
<feature type="compositionally biased region" description="Polar residues" evidence="1">
    <location>
        <begin position="471"/>
        <end position="490"/>
    </location>
</feature>
<protein>
    <submittedName>
        <fullName evidence="2">Uncharacterized protein</fullName>
    </submittedName>
</protein>